<sequence length="142" mass="15810">LCEGLGITIDSIIEVKSEDEEKRKTSDAAQEVHVQVESSADNRVNKSNEGHVEVLRIPKDEPKTIDNSTNNETRLSKDLPIAVKDEEEDSLFNVSTHFDGNHDETFKETPPISVHVKVDSSAENQVSKSNEDQVAVLRISKE</sequence>
<feature type="non-terminal residue" evidence="2">
    <location>
        <position position="142"/>
    </location>
</feature>
<keyword evidence="3" id="KW-1185">Reference proteome</keyword>
<dbReference type="EMBL" id="BTSY01000006">
    <property type="protein sequence ID" value="GMT31772.1"/>
    <property type="molecule type" value="Genomic_DNA"/>
</dbReference>
<name>A0AAV5WL59_9BILA</name>
<dbReference type="AlphaFoldDB" id="A0AAV5WL59"/>
<gene>
    <name evidence="2" type="ORF">PFISCL1PPCAC_23069</name>
</gene>
<organism evidence="2 3">
    <name type="scientific">Pristionchus fissidentatus</name>
    <dbReference type="NCBI Taxonomy" id="1538716"/>
    <lineage>
        <taxon>Eukaryota</taxon>
        <taxon>Metazoa</taxon>
        <taxon>Ecdysozoa</taxon>
        <taxon>Nematoda</taxon>
        <taxon>Chromadorea</taxon>
        <taxon>Rhabditida</taxon>
        <taxon>Rhabditina</taxon>
        <taxon>Diplogasteromorpha</taxon>
        <taxon>Diplogasteroidea</taxon>
        <taxon>Neodiplogasteridae</taxon>
        <taxon>Pristionchus</taxon>
    </lineage>
</organism>
<feature type="region of interest" description="Disordered" evidence="1">
    <location>
        <begin position="18"/>
        <end position="51"/>
    </location>
</feature>
<evidence type="ECO:0000256" key="1">
    <source>
        <dbReference type="SAM" id="MobiDB-lite"/>
    </source>
</evidence>
<feature type="region of interest" description="Disordered" evidence="1">
    <location>
        <begin position="119"/>
        <end position="142"/>
    </location>
</feature>
<evidence type="ECO:0000313" key="2">
    <source>
        <dbReference type="EMBL" id="GMT31772.1"/>
    </source>
</evidence>
<feature type="non-terminal residue" evidence="2">
    <location>
        <position position="1"/>
    </location>
</feature>
<reference evidence="2" key="1">
    <citation type="submission" date="2023-10" db="EMBL/GenBank/DDBJ databases">
        <title>Genome assembly of Pristionchus species.</title>
        <authorList>
            <person name="Yoshida K."/>
            <person name="Sommer R.J."/>
        </authorList>
    </citation>
    <scope>NUCLEOTIDE SEQUENCE</scope>
    <source>
        <strain evidence="2">RS5133</strain>
    </source>
</reference>
<accession>A0AAV5WL59</accession>
<comment type="caution">
    <text evidence="2">The sequence shown here is derived from an EMBL/GenBank/DDBJ whole genome shotgun (WGS) entry which is preliminary data.</text>
</comment>
<dbReference type="Proteomes" id="UP001432322">
    <property type="component" value="Unassembled WGS sequence"/>
</dbReference>
<proteinExistence type="predicted"/>
<protein>
    <submittedName>
        <fullName evidence="2">Uncharacterized protein</fullName>
    </submittedName>
</protein>
<evidence type="ECO:0000313" key="3">
    <source>
        <dbReference type="Proteomes" id="UP001432322"/>
    </source>
</evidence>